<dbReference type="Pfam" id="PF00583">
    <property type="entry name" value="Acetyltransf_1"/>
    <property type="match status" value="1"/>
</dbReference>
<comment type="caution">
    <text evidence="2">The sequence shown here is derived from an EMBL/GenBank/DDBJ whole genome shotgun (WGS) entry which is preliminary data.</text>
</comment>
<name>A0A6N8TW26_9STAP</name>
<evidence type="ECO:0000313" key="3">
    <source>
        <dbReference type="Proteomes" id="UP000436284"/>
    </source>
</evidence>
<proteinExistence type="predicted"/>
<evidence type="ECO:0000259" key="1">
    <source>
        <dbReference type="PROSITE" id="PS51186"/>
    </source>
</evidence>
<feature type="domain" description="N-acetyltransferase" evidence="1">
    <location>
        <begin position="7"/>
        <end position="158"/>
    </location>
</feature>
<dbReference type="Proteomes" id="UP000436284">
    <property type="component" value="Unassembled WGS sequence"/>
</dbReference>
<dbReference type="GO" id="GO:0016747">
    <property type="term" value="F:acyltransferase activity, transferring groups other than amino-acyl groups"/>
    <property type="evidence" value="ECO:0007669"/>
    <property type="project" value="InterPro"/>
</dbReference>
<keyword evidence="3" id="KW-1185">Reference proteome</keyword>
<dbReference type="Gene3D" id="3.40.630.30">
    <property type="match status" value="1"/>
</dbReference>
<dbReference type="InterPro" id="IPR016181">
    <property type="entry name" value="Acyl_CoA_acyltransferase"/>
</dbReference>
<organism evidence="2 3">
    <name type="scientific">Salinicoccus hispanicus</name>
    <dbReference type="NCBI Taxonomy" id="157225"/>
    <lineage>
        <taxon>Bacteria</taxon>
        <taxon>Bacillati</taxon>
        <taxon>Bacillota</taxon>
        <taxon>Bacilli</taxon>
        <taxon>Bacillales</taxon>
        <taxon>Staphylococcaceae</taxon>
        <taxon>Salinicoccus</taxon>
    </lineage>
</organism>
<dbReference type="OrthoDB" id="66776at2"/>
<dbReference type="SUPFAM" id="SSF55729">
    <property type="entry name" value="Acyl-CoA N-acyltransferases (Nat)"/>
    <property type="match status" value="1"/>
</dbReference>
<keyword evidence="2" id="KW-0808">Transferase</keyword>
<reference evidence="2 3" key="1">
    <citation type="submission" date="2019-12" db="EMBL/GenBank/DDBJ databases">
        <title>Salinicoccus cyprini sp. nov., isolated from gastro-intestinal tract of mirror carp, Cyprinus carpio var. specularis, collected from Gobind Sagar Reservoir, Himachal Pradesh, India.</title>
        <authorList>
            <person name="Talwar C."/>
            <person name="Singh A.K."/>
            <person name="Lal R."/>
            <person name="Negi R.K."/>
        </authorList>
    </citation>
    <scope>NUCLEOTIDE SEQUENCE [LARGE SCALE GENOMIC DNA]</scope>
    <source>
        <strain evidence="2 3">J-82</strain>
    </source>
</reference>
<sequence length="158" mass="18045">MEKSNTVRLVRYAKNHIQDLHSFQLPEDQSRFTTLPSEYENSDEGKHRIVILADDRPVGFFLLISSYRFEGYTTNQHAMLLTSFSINHKEQGKGRAKQALNKLKAFVQEEFPDCSEIVLSVNLKNTAARILYEKTGFQDTGRTIGGPAGEQCIMRFEV</sequence>
<accession>A0A6N8TW26</accession>
<dbReference type="RefSeq" id="WP_160652031.1">
    <property type="nucleotide sequence ID" value="NZ_JBHRWU010000001.1"/>
</dbReference>
<protein>
    <submittedName>
        <fullName evidence="2">GNAT family N-acetyltransferase</fullName>
    </submittedName>
</protein>
<dbReference type="InterPro" id="IPR000182">
    <property type="entry name" value="GNAT_dom"/>
</dbReference>
<gene>
    <name evidence="2" type="ORF">GQ671_02210</name>
</gene>
<dbReference type="PROSITE" id="PS51186">
    <property type="entry name" value="GNAT"/>
    <property type="match status" value="1"/>
</dbReference>
<evidence type="ECO:0000313" key="2">
    <source>
        <dbReference type="EMBL" id="MXQ50114.1"/>
    </source>
</evidence>
<dbReference type="AlphaFoldDB" id="A0A6N8TW26"/>
<dbReference type="EMBL" id="WUUK01000001">
    <property type="protein sequence ID" value="MXQ50114.1"/>
    <property type="molecule type" value="Genomic_DNA"/>
</dbReference>